<organism evidence="2 3">
    <name type="scientific">Leptospira santarosai str. CBC1416</name>
    <dbReference type="NCBI Taxonomy" id="1193059"/>
    <lineage>
        <taxon>Bacteria</taxon>
        <taxon>Pseudomonadati</taxon>
        <taxon>Spirochaetota</taxon>
        <taxon>Spirochaetia</taxon>
        <taxon>Leptospirales</taxon>
        <taxon>Leptospiraceae</taxon>
        <taxon>Leptospira</taxon>
    </lineage>
</organism>
<dbReference type="InterPro" id="IPR054340">
    <property type="entry name" value="GNAT-like_C_phage-like"/>
</dbReference>
<gene>
    <name evidence="2" type="ORF">LEP1GSC161_0344</name>
</gene>
<dbReference type="Proteomes" id="UP000012149">
    <property type="component" value="Unassembled WGS sequence"/>
</dbReference>
<accession>M6VRQ6</accession>
<evidence type="ECO:0000313" key="3">
    <source>
        <dbReference type="Proteomes" id="UP000012149"/>
    </source>
</evidence>
<protein>
    <recommendedName>
        <fullName evidence="1">GNAT-like C-terminal domain-containing protein</fullName>
    </recommendedName>
</protein>
<evidence type="ECO:0000313" key="2">
    <source>
        <dbReference type="EMBL" id="EMO57791.1"/>
    </source>
</evidence>
<dbReference type="EMBL" id="AKWE02000106">
    <property type="protein sequence ID" value="EMO57791.1"/>
    <property type="molecule type" value="Genomic_DNA"/>
</dbReference>
<name>M6VRQ6_9LEPT</name>
<evidence type="ECO:0000259" key="1">
    <source>
        <dbReference type="Pfam" id="PF22559"/>
    </source>
</evidence>
<proteinExistence type="predicted"/>
<dbReference type="AlphaFoldDB" id="M6VRQ6"/>
<reference evidence="2 3" key="1">
    <citation type="submission" date="2013-01" db="EMBL/GenBank/DDBJ databases">
        <authorList>
            <person name="Harkins D.M."/>
            <person name="Durkin A.S."/>
            <person name="Brinkac L.M."/>
            <person name="Haft D.H."/>
            <person name="Selengut J.D."/>
            <person name="Sanka R."/>
            <person name="DePew J."/>
            <person name="Purushe J."/>
            <person name="Matthias M.A."/>
            <person name="Vinetz J.M."/>
            <person name="Sutton G.G."/>
            <person name="Nierman W.C."/>
            <person name="Fouts D.E."/>
        </authorList>
    </citation>
    <scope>NUCLEOTIDE SEQUENCE [LARGE SCALE GENOMIC DNA]</scope>
    <source>
        <strain evidence="2 3">CBC1416</strain>
    </source>
</reference>
<feature type="domain" description="GNAT-like C-terminal" evidence="1">
    <location>
        <begin position="14"/>
        <end position="165"/>
    </location>
</feature>
<comment type="caution">
    <text evidence="2">The sequence shown here is derived from an EMBL/GenBank/DDBJ whole genome shotgun (WGS) entry which is preliminary data.</text>
</comment>
<sequence length="167" mass="19409">MKIVPNDFQFSGNEKIEIAKVASDFIFHYKHIFMSSKVNYSDKEDFGIAFLADGQVFGFAGFKKFMSSMNHVFVTSDFVVKTGEKRISKLLIMLLLSKEVKNFVLSQYIFAYKGVKTSVYTPHPVSMKYRGVYELAERKKGKLVYQQYFKNASLSEIFKKWLQTKKK</sequence>
<dbReference type="Pfam" id="PF22559">
    <property type="entry name" value="GNAT-phage-like"/>
    <property type="match status" value="1"/>
</dbReference>